<evidence type="ECO:0000313" key="2">
    <source>
        <dbReference type="Proteomes" id="UP001158049"/>
    </source>
</evidence>
<protein>
    <submittedName>
        <fullName evidence="1">(3S)-malyl-CoA thioesterase</fullName>
    </submittedName>
</protein>
<dbReference type="PANTHER" id="PTHR31793:SF24">
    <property type="entry name" value="LONG-CHAIN ACYL-COA THIOESTERASE FADM"/>
    <property type="match status" value="1"/>
</dbReference>
<dbReference type="SUPFAM" id="SSF54637">
    <property type="entry name" value="Thioesterase/thiol ester dehydrase-isomerase"/>
    <property type="match status" value="1"/>
</dbReference>
<dbReference type="InterPro" id="IPR050563">
    <property type="entry name" value="4-hydroxybenzoyl-CoA_TE"/>
</dbReference>
<dbReference type="CDD" id="cd00586">
    <property type="entry name" value="4HBT"/>
    <property type="match status" value="1"/>
</dbReference>
<accession>A0ABY1Q0S2</accession>
<proteinExistence type="predicted"/>
<dbReference type="RefSeq" id="WP_283441653.1">
    <property type="nucleotide sequence ID" value="NZ_FXUL01000004.1"/>
</dbReference>
<dbReference type="PANTHER" id="PTHR31793">
    <property type="entry name" value="4-HYDROXYBENZOYL-COA THIOESTERASE FAMILY MEMBER"/>
    <property type="match status" value="1"/>
</dbReference>
<name>A0ABY1Q0S2_9BURK</name>
<evidence type="ECO:0000313" key="1">
    <source>
        <dbReference type="EMBL" id="SMP54811.1"/>
    </source>
</evidence>
<reference evidence="1 2" key="1">
    <citation type="submission" date="2017-05" db="EMBL/GenBank/DDBJ databases">
        <authorList>
            <person name="Varghese N."/>
            <person name="Submissions S."/>
        </authorList>
    </citation>
    <scope>NUCLEOTIDE SEQUENCE [LARGE SCALE GENOMIC DNA]</scope>
    <source>
        <strain evidence="1 2">DSM 26001</strain>
    </source>
</reference>
<dbReference type="Gene3D" id="3.10.129.10">
    <property type="entry name" value="Hotdog Thioesterase"/>
    <property type="match status" value="1"/>
</dbReference>
<dbReference type="EMBL" id="FXUL01000004">
    <property type="protein sequence ID" value="SMP54811.1"/>
    <property type="molecule type" value="Genomic_DNA"/>
</dbReference>
<dbReference type="Proteomes" id="UP001158049">
    <property type="component" value="Unassembled WGS sequence"/>
</dbReference>
<sequence length="141" mass="15742">MKMEDRPLVHVARMPIRWGDMDMMGHVNNAMYFTYLETARIDWFTSLGCGPNPAGEGPVLINASCTFIKQLEYPGNIEIRTFIGNFGRTSFETFHQICRVDQPDVICAEGAAKVVWVDFVAGKSTPLTDELKARFAAPLPA</sequence>
<organism evidence="1 2">
    <name type="scientific">Noviherbaspirillum suwonense</name>
    <dbReference type="NCBI Taxonomy" id="1224511"/>
    <lineage>
        <taxon>Bacteria</taxon>
        <taxon>Pseudomonadati</taxon>
        <taxon>Pseudomonadota</taxon>
        <taxon>Betaproteobacteria</taxon>
        <taxon>Burkholderiales</taxon>
        <taxon>Oxalobacteraceae</taxon>
        <taxon>Noviherbaspirillum</taxon>
    </lineage>
</organism>
<dbReference type="InterPro" id="IPR029069">
    <property type="entry name" value="HotDog_dom_sf"/>
</dbReference>
<comment type="caution">
    <text evidence="1">The sequence shown here is derived from an EMBL/GenBank/DDBJ whole genome shotgun (WGS) entry which is preliminary data.</text>
</comment>
<keyword evidence="2" id="KW-1185">Reference proteome</keyword>
<dbReference type="Pfam" id="PF13279">
    <property type="entry name" value="4HBT_2"/>
    <property type="match status" value="1"/>
</dbReference>
<gene>
    <name evidence="1" type="ORF">SAMN06295970_10480</name>
</gene>